<accession>A0A840I0H6</accession>
<dbReference type="InterPro" id="IPR042099">
    <property type="entry name" value="ANL_N_sf"/>
</dbReference>
<name>A0A840I0H6_9PROT</name>
<dbReference type="GO" id="GO:0016874">
    <property type="term" value="F:ligase activity"/>
    <property type="evidence" value="ECO:0007669"/>
    <property type="project" value="UniProtKB-KW"/>
</dbReference>
<dbReference type="Proteomes" id="UP000563524">
    <property type="component" value="Unassembled WGS sequence"/>
</dbReference>
<sequence>MRSFTLTPEQIVSILTALTADELARSFGRYVEGLTQASWTADTRLGVEGADVTAEQARACARRAAIFFGMPEDAVRVGPNDRFGDWAGQVSAMIRAEMTAFRFHPATHGGAADTRHAADDIWQDARGVAGLLQGRRRAATLVSRGSLMGLVSAVLAPNLQRLEVVDARRLTPDEMAESLRFGDVVIATPTLWRYLADTLPSIPSNVVGLSFGEALTPDLAERLRGRGLGAMRELYGSTETGVVGWRDSPSDPFLLFDHWSRSGQGLIRHRPNGATLPALPMDDLTWQTDRSFRLGKRRDGAVQIAGINVFPVKIGEMIAEHDAVESCTVRLSQRAGALDRLIASIKLRPGFEANQDLAWTIDEWCRARLQPPERPRIYTFVEEAGAEPASAASAGGVSSGSATATA</sequence>
<protein>
    <submittedName>
        <fullName evidence="1">4-coumarate--CoA ligase (Photoactive yellow protein activation family)</fullName>
    </submittedName>
</protein>
<keyword evidence="2" id="KW-1185">Reference proteome</keyword>
<dbReference type="RefSeq" id="WP_183815092.1">
    <property type="nucleotide sequence ID" value="NZ_JACHOB010000001.1"/>
</dbReference>
<dbReference type="SUPFAM" id="SSF56801">
    <property type="entry name" value="Acetyl-CoA synthetase-like"/>
    <property type="match status" value="1"/>
</dbReference>
<dbReference type="Gene3D" id="3.40.50.12780">
    <property type="entry name" value="N-terminal domain of ligase-like"/>
    <property type="match status" value="1"/>
</dbReference>
<reference evidence="1 2" key="1">
    <citation type="submission" date="2020-08" db="EMBL/GenBank/DDBJ databases">
        <title>Genomic Encyclopedia of Type Strains, Phase IV (KMG-IV): sequencing the most valuable type-strain genomes for metagenomic binning, comparative biology and taxonomic classification.</title>
        <authorList>
            <person name="Goeker M."/>
        </authorList>
    </citation>
    <scope>NUCLEOTIDE SEQUENCE [LARGE SCALE GENOMIC DNA]</scope>
    <source>
        <strain evidence="1 2">DSM 102850</strain>
    </source>
</reference>
<dbReference type="InterPro" id="IPR045851">
    <property type="entry name" value="AMP-bd_C_sf"/>
</dbReference>
<organism evidence="1 2">
    <name type="scientific">Parvularcula dongshanensis</name>
    <dbReference type="NCBI Taxonomy" id="1173995"/>
    <lineage>
        <taxon>Bacteria</taxon>
        <taxon>Pseudomonadati</taxon>
        <taxon>Pseudomonadota</taxon>
        <taxon>Alphaproteobacteria</taxon>
        <taxon>Parvularculales</taxon>
        <taxon>Parvularculaceae</taxon>
        <taxon>Parvularcula</taxon>
    </lineage>
</organism>
<dbReference type="Gene3D" id="3.30.300.30">
    <property type="match status" value="1"/>
</dbReference>
<keyword evidence="1" id="KW-0436">Ligase</keyword>
<comment type="caution">
    <text evidence="1">The sequence shown here is derived from an EMBL/GenBank/DDBJ whole genome shotgun (WGS) entry which is preliminary data.</text>
</comment>
<dbReference type="AlphaFoldDB" id="A0A840I0H6"/>
<gene>
    <name evidence="1" type="ORF">GGQ59_000244</name>
</gene>
<evidence type="ECO:0000313" key="2">
    <source>
        <dbReference type="Proteomes" id="UP000563524"/>
    </source>
</evidence>
<dbReference type="EMBL" id="JACHOB010000001">
    <property type="protein sequence ID" value="MBB4657744.1"/>
    <property type="molecule type" value="Genomic_DNA"/>
</dbReference>
<proteinExistence type="predicted"/>
<evidence type="ECO:0000313" key="1">
    <source>
        <dbReference type="EMBL" id="MBB4657744.1"/>
    </source>
</evidence>